<proteinExistence type="predicted"/>
<gene>
    <name evidence="1" type="ORF">A5CBH24_21920</name>
</gene>
<evidence type="ECO:0000313" key="1">
    <source>
        <dbReference type="EMBL" id="BBL04879.1"/>
    </source>
</evidence>
<sequence>MAWVDPNTLKYASSIDADSDDQWCDACQEHVWFCSLEEFGDNLDAWWLAVDFPTMERITGLSAANYPADDGRQAFLDACNTWWKTLDYERKRTIWMENDESRAER</sequence>
<dbReference type="AlphaFoldDB" id="A0A4Y1WXB1"/>
<dbReference type="EMBL" id="AP019735">
    <property type="protein sequence ID" value="BBL04879.1"/>
    <property type="molecule type" value="Genomic_DNA"/>
</dbReference>
<protein>
    <submittedName>
        <fullName evidence="1">Uncharacterized protein</fullName>
    </submittedName>
</protein>
<organism evidence="1 2">
    <name type="scientific">Alistipes communis</name>
    <dbReference type="NCBI Taxonomy" id="2585118"/>
    <lineage>
        <taxon>Bacteria</taxon>
        <taxon>Pseudomonadati</taxon>
        <taxon>Bacteroidota</taxon>
        <taxon>Bacteroidia</taxon>
        <taxon>Bacteroidales</taxon>
        <taxon>Rikenellaceae</taxon>
        <taxon>Alistipes</taxon>
    </lineage>
</organism>
<keyword evidence="2" id="KW-1185">Reference proteome</keyword>
<reference evidence="2" key="1">
    <citation type="submission" date="2019-06" db="EMBL/GenBank/DDBJ databases">
        <title>Alistipes onderdonkii subsp. vulgaris subsp. nov., Alistipes dispar sp. nov. and Alistipes communis sp. nov., isolated from human faeces, and creation of Alistipes onderdonkii subsp. onderdonkii subsp. nov.</title>
        <authorList>
            <person name="Sakamoto M."/>
            <person name="Ikeyama N."/>
            <person name="Ogata Y."/>
            <person name="Suda W."/>
            <person name="Iino T."/>
            <person name="Hattori M."/>
            <person name="Ohkuma M."/>
        </authorList>
    </citation>
    <scope>NUCLEOTIDE SEQUENCE [LARGE SCALE GENOMIC DNA]</scope>
    <source>
        <strain evidence="2">5CBH24</strain>
    </source>
</reference>
<accession>A0A4Y1WXB1</accession>
<dbReference type="Proteomes" id="UP000318946">
    <property type="component" value="Chromosome"/>
</dbReference>
<dbReference type="KEGG" id="acou:A5CBH24_21920"/>
<name>A0A4Y1WXB1_9BACT</name>
<evidence type="ECO:0000313" key="2">
    <source>
        <dbReference type="Proteomes" id="UP000318946"/>
    </source>
</evidence>